<dbReference type="GO" id="GO:0006351">
    <property type="term" value="P:DNA-templated transcription"/>
    <property type="evidence" value="ECO:0007669"/>
    <property type="project" value="TreeGrafter"/>
</dbReference>
<proteinExistence type="inferred from homology"/>
<dbReference type="InterPro" id="IPR005119">
    <property type="entry name" value="LysR_subst-bd"/>
</dbReference>
<dbReference type="SUPFAM" id="SSF53850">
    <property type="entry name" value="Periplasmic binding protein-like II"/>
    <property type="match status" value="1"/>
</dbReference>
<dbReference type="GO" id="GO:0043565">
    <property type="term" value="F:sequence-specific DNA binding"/>
    <property type="evidence" value="ECO:0007669"/>
    <property type="project" value="TreeGrafter"/>
</dbReference>
<dbReference type="Proteomes" id="UP000006798">
    <property type="component" value="Chromosome 1"/>
</dbReference>
<evidence type="ECO:0000256" key="1">
    <source>
        <dbReference type="ARBA" id="ARBA00009437"/>
    </source>
</evidence>
<dbReference type="Pfam" id="PF03466">
    <property type="entry name" value="LysR_substrate"/>
    <property type="match status" value="1"/>
</dbReference>
<sequence>MGPVDFSTAFVDASLEFGDGQRPGLHNDFVVPLRLSPYAAPSWVAAHGRAIDAGTPRSALIHHLTLSDAWEGWFARQGIKASPGHEGPRYEVMSMALNATVAGMGVALLPSYMTGDLLAAGKLERLSDTAWQHPKGYYLVYPPASAQMRALKVFRDWLLQQHEAGAAEGSLKA</sequence>
<organism evidence="3 4">
    <name type="scientific">Cupriavidus necator (strain ATCC 43291 / DSM 13513 / CCUG 52238 / LMG 8453 / N-1)</name>
    <name type="common">Ralstonia eutropha</name>
    <dbReference type="NCBI Taxonomy" id="1042878"/>
    <lineage>
        <taxon>Bacteria</taxon>
        <taxon>Pseudomonadati</taxon>
        <taxon>Pseudomonadota</taxon>
        <taxon>Betaproteobacteria</taxon>
        <taxon>Burkholderiales</taxon>
        <taxon>Burkholderiaceae</taxon>
        <taxon>Cupriavidus</taxon>
    </lineage>
</organism>
<dbReference type="GO" id="GO:0003700">
    <property type="term" value="F:DNA-binding transcription factor activity"/>
    <property type="evidence" value="ECO:0007669"/>
    <property type="project" value="TreeGrafter"/>
</dbReference>
<name>G0ERP0_CUPNN</name>
<evidence type="ECO:0000313" key="4">
    <source>
        <dbReference type="Proteomes" id="UP000006798"/>
    </source>
</evidence>
<dbReference type="PANTHER" id="PTHR30537">
    <property type="entry name" value="HTH-TYPE TRANSCRIPTIONAL REGULATOR"/>
    <property type="match status" value="1"/>
</dbReference>
<protein>
    <submittedName>
        <fullName evidence="3">Transcriptional regulator LysR family</fullName>
    </submittedName>
</protein>
<reference evidence="3 4" key="1">
    <citation type="journal article" date="2011" name="J. Bacteriol.">
        <title>Complete genome sequence of the type strain Cupriavidus necator N-1.</title>
        <authorList>
            <person name="Poehlein A."/>
            <person name="Kusian B."/>
            <person name="Friedrich B."/>
            <person name="Daniel R."/>
            <person name="Bowien B."/>
        </authorList>
    </citation>
    <scope>NUCLEOTIDE SEQUENCE [LARGE SCALE GENOMIC DNA]</scope>
    <source>
        <strain evidence="4">ATCC 43291 / DSM 13513 / CCUG 52238 / LMG 8453 / N-1</strain>
    </source>
</reference>
<comment type="similarity">
    <text evidence="1">Belongs to the LysR transcriptional regulatory family.</text>
</comment>
<dbReference type="AlphaFoldDB" id="G0ERP0"/>
<feature type="domain" description="LysR substrate-binding" evidence="2">
    <location>
        <begin position="12"/>
        <end position="161"/>
    </location>
</feature>
<gene>
    <name evidence="3" type="ordered locus">CNE_1c25350</name>
</gene>
<dbReference type="Gene3D" id="3.40.190.10">
    <property type="entry name" value="Periplasmic binding protein-like II"/>
    <property type="match status" value="2"/>
</dbReference>
<dbReference type="KEGG" id="cnc:CNE_1c25350"/>
<evidence type="ECO:0000259" key="2">
    <source>
        <dbReference type="Pfam" id="PF03466"/>
    </source>
</evidence>
<dbReference type="EMBL" id="CP002877">
    <property type="protein sequence ID" value="AEI77853.1"/>
    <property type="molecule type" value="Genomic_DNA"/>
</dbReference>
<evidence type="ECO:0000313" key="3">
    <source>
        <dbReference type="EMBL" id="AEI77853.1"/>
    </source>
</evidence>
<dbReference type="HOGENOM" id="CLU_039613_37_1_4"/>
<dbReference type="InterPro" id="IPR058163">
    <property type="entry name" value="LysR-type_TF_proteobact-type"/>
</dbReference>
<accession>G0ERP0</accession>
<dbReference type="PANTHER" id="PTHR30537:SF26">
    <property type="entry name" value="GLYCINE CLEAVAGE SYSTEM TRANSCRIPTIONAL ACTIVATOR"/>
    <property type="match status" value="1"/>
</dbReference>